<proteinExistence type="predicted"/>
<dbReference type="STRING" id="78410.A0A0P7AQ33"/>
<evidence type="ECO:0000313" key="1">
    <source>
        <dbReference type="EMBL" id="KPM34465.1"/>
    </source>
</evidence>
<keyword evidence="2" id="KW-1185">Reference proteome</keyword>
<protein>
    <submittedName>
        <fullName evidence="1">Uncharacterized protein</fullName>
    </submittedName>
</protein>
<dbReference type="Proteomes" id="UP000050424">
    <property type="component" value="Unassembled WGS sequence"/>
</dbReference>
<sequence>MSHSATDAARFMQAMRSDTTLNHGFLAVLFSGHSHAPASPQTVNSWLHERGFNTTLAAINTLLTDFHGNSLDFWQASYNTQFIGESTAGPAIVIKNGTVVAGDVVINDATLLNGVLSWEDNSNSSNGQLEMSSLSGIVPALDPSSPTFSLPSPGQLAKGSSAAVPNAYIGPQFQGFYWGQGESKPIQANIQGRQGRFPLPASIQSPQGPLQASTISQWAATYQIYTPSSTSNDSYELSPATLAIDASGNVMVDGTAINSPELTNDVLQWNSASGNSTSAQLWMRDNSVAGTADSISGNEFCGCFWASGTQQPTTVKWFGFASLDTSPSGQTFSPDAANAAVQNLTGWADVVYLSIESTQLYLQMQMGEMIMNADFKVLSTVWNSLGDVGVGVRDCALSLRRNVL</sequence>
<reference evidence="1 2" key="1">
    <citation type="submission" date="2015-09" db="EMBL/GenBank/DDBJ databases">
        <title>Draft genome of a European isolate of the apple canker pathogen Neonectria ditissima.</title>
        <authorList>
            <person name="Gomez-Cortecero A."/>
            <person name="Harrison R.J."/>
            <person name="Armitage A.D."/>
        </authorList>
    </citation>
    <scope>NUCLEOTIDE SEQUENCE [LARGE SCALE GENOMIC DNA]</scope>
    <source>
        <strain evidence="1 2">R09/05</strain>
    </source>
</reference>
<dbReference type="AlphaFoldDB" id="A0A0P7AQ33"/>
<comment type="caution">
    <text evidence="1">The sequence shown here is derived from an EMBL/GenBank/DDBJ whole genome shotgun (WGS) entry which is preliminary data.</text>
</comment>
<gene>
    <name evidence="1" type="ORF">AK830_g12107</name>
</gene>
<dbReference type="OrthoDB" id="5106590at2759"/>
<dbReference type="EMBL" id="LKCW01000336">
    <property type="protein sequence ID" value="KPM34465.1"/>
    <property type="molecule type" value="Genomic_DNA"/>
</dbReference>
<name>A0A0P7AQ33_9HYPO</name>
<organism evidence="1 2">
    <name type="scientific">Neonectria ditissima</name>
    <dbReference type="NCBI Taxonomy" id="78410"/>
    <lineage>
        <taxon>Eukaryota</taxon>
        <taxon>Fungi</taxon>
        <taxon>Dikarya</taxon>
        <taxon>Ascomycota</taxon>
        <taxon>Pezizomycotina</taxon>
        <taxon>Sordariomycetes</taxon>
        <taxon>Hypocreomycetidae</taxon>
        <taxon>Hypocreales</taxon>
        <taxon>Nectriaceae</taxon>
        <taxon>Neonectria</taxon>
    </lineage>
</organism>
<evidence type="ECO:0000313" key="2">
    <source>
        <dbReference type="Proteomes" id="UP000050424"/>
    </source>
</evidence>
<accession>A0A0P7AQ33</accession>